<evidence type="ECO:0000313" key="1">
    <source>
        <dbReference type="EMBL" id="EGU84427.1"/>
    </source>
</evidence>
<reference evidence="1" key="1">
    <citation type="journal article" date="2012" name="Mol. Plant Microbe Interact.">
        <title>A highly conserved effector in Fusarium oxysporum is required for full virulence on Arabidopsis.</title>
        <authorList>
            <person name="Thatcher L.F."/>
            <person name="Gardiner D.M."/>
            <person name="Kazan K."/>
            <person name="Manners J."/>
        </authorList>
    </citation>
    <scope>NUCLEOTIDE SEQUENCE [LARGE SCALE GENOMIC DNA]</scope>
    <source>
        <strain evidence="1">Fo5176</strain>
    </source>
</reference>
<organism evidence="1">
    <name type="scientific">Fusarium oxysporum (strain Fo5176)</name>
    <name type="common">Fusarium vascular wilt</name>
    <dbReference type="NCBI Taxonomy" id="660025"/>
    <lineage>
        <taxon>Eukaryota</taxon>
        <taxon>Fungi</taxon>
        <taxon>Dikarya</taxon>
        <taxon>Ascomycota</taxon>
        <taxon>Pezizomycotina</taxon>
        <taxon>Sordariomycetes</taxon>
        <taxon>Hypocreomycetidae</taxon>
        <taxon>Hypocreales</taxon>
        <taxon>Nectriaceae</taxon>
        <taxon>Fusarium</taxon>
        <taxon>Fusarium oxysporum species complex</taxon>
    </lineage>
</organism>
<sequence>MVARSLQKTSRHKKAFEYFMKESEKAIEIYFLIPRGEHSDRFINKLESNTELNVCVWDAKDQFKADSADKLSSKNVKGKNFEWRIEGLWDGEDPSWDRTLVEPFIYESEHDRRVKEFLENDNPYFCAVGMKINWNDYLERDPCRDYTILLIFYVVVPYLKA</sequence>
<protein>
    <submittedName>
        <fullName evidence="1">Uncharacterized protein</fullName>
    </submittedName>
</protein>
<dbReference type="EMBL" id="AFQF01001604">
    <property type="protein sequence ID" value="EGU84427.1"/>
    <property type="molecule type" value="Genomic_DNA"/>
</dbReference>
<proteinExistence type="predicted"/>
<comment type="caution">
    <text evidence="1">The sequence shown here is derived from an EMBL/GenBank/DDBJ whole genome shotgun (WGS) entry which is preliminary data.</text>
</comment>
<dbReference type="OrthoDB" id="10349357at2759"/>
<accession>F9FF80</accession>
<dbReference type="AlphaFoldDB" id="F9FF80"/>
<name>F9FF80_FUSOF</name>
<gene>
    <name evidence="1" type="ORF">FOXB_05059</name>
</gene>